<accession>A0AAD3CLQ8</accession>
<dbReference type="Pfam" id="PF00179">
    <property type="entry name" value="UQ_con"/>
    <property type="match status" value="1"/>
</dbReference>
<feature type="compositionally biased region" description="Polar residues" evidence="12">
    <location>
        <begin position="1"/>
        <end position="22"/>
    </location>
</feature>
<evidence type="ECO:0000256" key="2">
    <source>
        <dbReference type="ARBA" id="ARBA00004718"/>
    </source>
</evidence>
<proteinExistence type="inferred from homology"/>
<name>A0AAD3CLQ8_9STRA</name>
<dbReference type="InterPro" id="IPR023313">
    <property type="entry name" value="UBQ-conjugating_AS"/>
</dbReference>
<dbReference type="InterPro" id="IPR016135">
    <property type="entry name" value="UBQ-conjugating_enzyme/RWD"/>
</dbReference>
<evidence type="ECO:0000256" key="7">
    <source>
        <dbReference type="ARBA" id="ARBA00023242"/>
    </source>
</evidence>
<dbReference type="CDD" id="cd23798">
    <property type="entry name" value="UBCc_UBE2I"/>
    <property type="match status" value="1"/>
</dbReference>
<dbReference type="InterPro" id="IPR000608">
    <property type="entry name" value="UBC"/>
</dbReference>
<gene>
    <name evidence="14" type="ORF">CTEN210_04843</name>
</gene>
<dbReference type="EMBL" id="BLLK01000027">
    <property type="protein sequence ID" value="GFH48367.1"/>
    <property type="molecule type" value="Genomic_DNA"/>
</dbReference>
<dbReference type="Gene3D" id="3.10.110.10">
    <property type="entry name" value="Ubiquitin Conjugating Enzyme"/>
    <property type="match status" value="1"/>
</dbReference>
<dbReference type="SMART" id="SM00212">
    <property type="entry name" value="UBCc"/>
    <property type="match status" value="1"/>
</dbReference>
<keyword evidence="3" id="KW-0808">Transferase</keyword>
<dbReference type="GO" id="GO:0005524">
    <property type="term" value="F:ATP binding"/>
    <property type="evidence" value="ECO:0007669"/>
    <property type="project" value="UniProtKB-UniRule"/>
</dbReference>
<keyword evidence="6 11" id="KW-0067">ATP-binding</keyword>
<sequence>MQSFGTSKQHPFQSIFKSSGTQIRKRSSYKNKMSGIAQGRLKEERKNWRRDHPFGFYARPIQNADGSMNLMTWEAGIPGKEGTDWEGGLYKVRMEFSDEYPSKPPKCKFSPPLFHPNVYPSGTICLSILNEEEGWRPAITVKQMVLGIQDLLDTPNKNSPAQSEAYNLLVQNEAEYKRRVKMEAQKYAAQG</sequence>
<evidence type="ECO:0000256" key="5">
    <source>
        <dbReference type="ARBA" id="ARBA00022786"/>
    </source>
</evidence>
<evidence type="ECO:0000256" key="1">
    <source>
        <dbReference type="ARBA" id="ARBA00004123"/>
    </source>
</evidence>
<keyword evidence="7" id="KW-0539">Nucleus</keyword>
<comment type="subcellular location">
    <subcellularLocation>
        <location evidence="1">Nucleus</location>
    </subcellularLocation>
</comment>
<organism evidence="14 15">
    <name type="scientific">Chaetoceros tenuissimus</name>
    <dbReference type="NCBI Taxonomy" id="426638"/>
    <lineage>
        <taxon>Eukaryota</taxon>
        <taxon>Sar</taxon>
        <taxon>Stramenopiles</taxon>
        <taxon>Ochrophyta</taxon>
        <taxon>Bacillariophyta</taxon>
        <taxon>Coscinodiscophyceae</taxon>
        <taxon>Chaetocerotophycidae</taxon>
        <taxon>Chaetocerotales</taxon>
        <taxon>Chaetocerotaceae</taxon>
        <taxon>Chaetoceros</taxon>
    </lineage>
</organism>
<evidence type="ECO:0000256" key="12">
    <source>
        <dbReference type="SAM" id="MobiDB-lite"/>
    </source>
</evidence>
<feature type="region of interest" description="Disordered" evidence="12">
    <location>
        <begin position="1"/>
        <end position="36"/>
    </location>
</feature>
<dbReference type="FunFam" id="3.10.110.10:FF:000035">
    <property type="entry name" value="SUMO-conjugating enzyme ubc9"/>
    <property type="match status" value="1"/>
</dbReference>
<evidence type="ECO:0000256" key="10">
    <source>
        <dbReference type="PROSITE-ProRule" id="PRU10133"/>
    </source>
</evidence>
<keyword evidence="5 11" id="KW-0833">Ubl conjugation pathway</keyword>
<feature type="active site" description="Glycyl thioester intermediate" evidence="10">
    <location>
        <position position="125"/>
    </location>
</feature>
<evidence type="ECO:0000256" key="3">
    <source>
        <dbReference type="ARBA" id="ARBA00022679"/>
    </source>
</evidence>
<evidence type="ECO:0000313" key="15">
    <source>
        <dbReference type="Proteomes" id="UP001054902"/>
    </source>
</evidence>
<comment type="similarity">
    <text evidence="11">Belongs to the ubiquitin-conjugating enzyme family.</text>
</comment>
<dbReference type="PROSITE" id="PS50127">
    <property type="entry name" value="UBC_2"/>
    <property type="match status" value="1"/>
</dbReference>
<evidence type="ECO:0000256" key="4">
    <source>
        <dbReference type="ARBA" id="ARBA00022741"/>
    </source>
</evidence>
<comment type="pathway">
    <text evidence="2">Protein modification; protein sumoylation.</text>
</comment>
<reference evidence="14 15" key="1">
    <citation type="journal article" date="2021" name="Sci. Rep.">
        <title>The genome of the diatom Chaetoceros tenuissimus carries an ancient integrated fragment of an extant virus.</title>
        <authorList>
            <person name="Hongo Y."/>
            <person name="Kimura K."/>
            <person name="Takaki Y."/>
            <person name="Yoshida Y."/>
            <person name="Baba S."/>
            <person name="Kobayashi G."/>
            <person name="Nagasaki K."/>
            <person name="Hano T."/>
            <person name="Tomaru Y."/>
        </authorList>
    </citation>
    <scope>NUCLEOTIDE SEQUENCE [LARGE SCALE GENOMIC DNA]</scope>
    <source>
        <strain evidence="14 15">NIES-3715</strain>
    </source>
</reference>
<dbReference type="PANTHER" id="PTHR24067">
    <property type="entry name" value="UBIQUITIN-CONJUGATING ENZYME E2"/>
    <property type="match status" value="1"/>
</dbReference>
<evidence type="ECO:0000313" key="14">
    <source>
        <dbReference type="EMBL" id="GFH48367.1"/>
    </source>
</evidence>
<keyword evidence="4 11" id="KW-0547">Nucleotide-binding</keyword>
<dbReference type="PROSITE" id="PS00183">
    <property type="entry name" value="UBC_1"/>
    <property type="match status" value="1"/>
</dbReference>
<keyword evidence="15" id="KW-1185">Reference proteome</keyword>
<dbReference type="AlphaFoldDB" id="A0AAD3CLQ8"/>
<feature type="domain" description="UBC core" evidence="13">
    <location>
        <begin position="36"/>
        <end position="189"/>
    </location>
</feature>
<protein>
    <recommendedName>
        <fullName evidence="8">SUMO-conjugating enzyme UBC9</fullName>
    </recommendedName>
    <alternativeName>
        <fullName evidence="9">Ubiquitin carrier protein 9</fullName>
    </alternativeName>
</protein>
<dbReference type="GO" id="GO:0005694">
    <property type="term" value="C:chromosome"/>
    <property type="evidence" value="ECO:0007669"/>
    <property type="project" value="UniProtKB-ARBA"/>
</dbReference>
<evidence type="ECO:0000256" key="9">
    <source>
        <dbReference type="ARBA" id="ARBA00044296"/>
    </source>
</evidence>
<dbReference type="GO" id="GO:0019787">
    <property type="term" value="F:ubiquitin-like protein transferase activity"/>
    <property type="evidence" value="ECO:0007669"/>
    <property type="project" value="UniProtKB-ARBA"/>
</dbReference>
<dbReference type="InterPro" id="IPR050113">
    <property type="entry name" value="Ub_conjugating_enzyme"/>
</dbReference>
<dbReference type="GO" id="GO:0005634">
    <property type="term" value="C:nucleus"/>
    <property type="evidence" value="ECO:0007669"/>
    <property type="project" value="UniProtKB-SubCell"/>
</dbReference>
<evidence type="ECO:0000256" key="11">
    <source>
        <dbReference type="RuleBase" id="RU362109"/>
    </source>
</evidence>
<evidence type="ECO:0000256" key="8">
    <source>
        <dbReference type="ARBA" id="ARBA00039165"/>
    </source>
</evidence>
<dbReference type="SUPFAM" id="SSF54495">
    <property type="entry name" value="UBC-like"/>
    <property type="match status" value="1"/>
</dbReference>
<comment type="caution">
    <text evidence="14">The sequence shown here is derived from an EMBL/GenBank/DDBJ whole genome shotgun (WGS) entry which is preliminary data.</text>
</comment>
<evidence type="ECO:0000256" key="6">
    <source>
        <dbReference type="ARBA" id="ARBA00022840"/>
    </source>
</evidence>
<evidence type="ECO:0000259" key="13">
    <source>
        <dbReference type="PROSITE" id="PS50127"/>
    </source>
</evidence>
<dbReference type="Proteomes" id="UP001054902">
    <property type="component" value="Unassembled WGS sequence"/>
</dbReference>